<gene>
    <name evidence="1" type="ORF">HCJ94_22375</name>
</gene>
<protein>
    <submittedName>
        <fullName evidence="1">Uncharacterized protein</fullName>
    </submittedName>
</protein>
<dbReference type="Proteomes" id="UP000783871">
    <property type="component" value="Unassembled WGS sequence"/>
</dbReference>
<comment type="caution">
    <text evidence="1">The sequence shown here is derived from an EMBL/GenBank/DDBJ whole genome shotgun (WGS) entry which is preliminary data.</text>
</comment>
<evidence type="ECO:0000313" key="2">
    <source>
        <dbReference type="Proteomes" id="UP000783871"/>
    </source>
</evidence>
<proteinExistence type="predicted"/>
<dbReference type="RefSeq" id="WP_168003006.1">
    <property type="nucleotide sequence ID" value="NZ_JAATEO010000027.1"/>
</dbReference>
<accession>A0ABX0Z9W7</accession>
<evidence type="ECO:0000313" key="1">
    <source>
        <dbReference type="EMBL" id="NJP34652.1"/>
    </source>
</evidence>
<dbReference type="EMBL" id="JAATEO010000027">
    <property type="protein sequence ID" value="NJP34652.1"/>
    <property type="molecule type" value="Genomic_DNA"/>
</dbReference>
<organism evidence="1 2">
    <name type="scientific">Micromonospora thermarum</name>
    <dbReference type="NCBI Taxonomy" id="2720024"/>
    <lineage>
        <taxon>Bacteria</taxon>
        <taxon>Bacillati</taxon>
        <taxon>Actinomycetota</taxon>
        <taxon>Actinomycetes</taxon>
        <taxon>Micromonosporales</taxon>
        <taxon>Micromonosporaceae</taxon>
        <taxon>Micromonospora</taxon>
    </lineage>
</organism>
<reference evidence="1 2" key="1">
    <citation type="submission" date="2020-03" db="EMBL/GenBank/DDBJ databases">
        <title>WGS of actinomycetes isolated from Thailand.</title>
        <authorList>
            <person name="Thawai C."/>
        </authorList>
    </citation>
    <scope>NUCLEOTIDE SEQUENCE [LARGE SCALE GENOMIC DNA]</scope>
    <source>
        <strain evidence="1 2">HSS6-12</strain>
    </source>
</reference>
<name>A0ABX0Z9W7_9ACTN</name>
<keyword evidence="2" id="KW-1185">Reference proteome</keyword>
<sequence length="219" mass="25237">MATLKNSRGKFFHVHRMPPDLSFWLFFFRHAGREADLDPALVRRAQDWQPERSNCPRLTFLLDDLIDAVPAEWRALAANLFAGRVLQGDVNAAAWTERKAGILEINVQYSFTLSAYAAAYDEFFHHLKDFSLHVMQGAIKSEELSASINKRFLEPWDQLENERDAWLDRHLVATSNPVQRRLTVGRENLQEDMVDAAESFVIAHELLASPPWPHSQQKR</sequence>